<keyword evidence="1" id="KW-1133">Transmembrane helix</keyword>
<comment type="caution">
    <text evidence="2">The sequence shown here is derived from an EMBL/GenBank/DDBJ whole genome shotgun (WGS) entry which is preliminary data.</text>
</comment>
<sequence>MLLFFFRTSLAYYLRKVDMSFDRFFKVLTSKSLDGMYLNDTARAVTASGCWWLLVVGVVVLLVLLLRSDPLHILNLNILMNPYIT</sequence>
<evidence type="ECO:0000256" key="1">
    <source>
        <dbReference type="SAM" id="Phobius"/>
    </source>
</evidence>
<name>A0A915ZGW7_9GLOM</name>
<evidence type="ECO:0000313" key="2">
    <source>
        <dbReference type="EMBL" id="CAB5376739.1"/>
    </source>
</evidence>
<accession>A0A915ZGW7</accession>
<organism evidence="2 3">
    <name type="scientific">Rhizophagus irregularis</name>
    <dbReference type="NCBI Taxonomy" id="588596"/>
    <lineage>
        <taxon>Eukaryota</taxon>
        <taxon>Fungi</taxon>
        <taxon>Fungi incertae sedis</taxon>
        <taxon>Mucoromycota</taxon>
        <taxon>Glomeromycotina</taxon>
        <taxon>Glomeromycetes</taxon>
        <taxon>Glomerales</taxon>
        <taxon>Glomeraceae</taxon>
        <taxon>Rhizophagus</taxon>
    </lineage>
</organism>
<keyword evidence="1" id="KW-0812">Transmembrane</keyword>
<dbReference type="Proteomes" id="UP000684084">
    <property type="component" value="Unassembled WGS sequence"/>
</dbReference>
<protein>
    <submittedName>
        <fullName evidence="2">Uncharacterized protein</fullName>
    </submittedName>
</protein>
<keyword evidence="1" id="KW-0472">Membrane</keyword>
<dbReference type="EMBL" id="CAGKOT010000036">
    <property type="protein sequence ID" value="CAB5376739.1"/>
    <property type="molecule type" value="Genomic_DNA"/>
</dbReference>
<proteinExistence type="predicted"/>
<gene>
    <name evidence="2" type="ORF">CHRIB12_LOCUS15436</name>
</gene>
<dbReference type="AlphaFoldDB" id="A0A915ZGW7"/>
<evidence type="ECO:0000313" key="3">
    <source>
        <dbReference type="Proteomes" id="UP000684084"/>
    </source>
</evidence>
<dbReference type="OrthoDB" id="10567252at2759"/>
<reference evidence="2" key="1">
    <citation type="submission" date="2020-05" db="EMBL/GenBank/DDBJ databases">
        <authorList>
            <person name="Rincon C."/>
            <person name="Sanders R I."/>
            <person name="Robbins C."/>
            <person name="Chaturvedi A."/>
        </authorList>
    </citation>
    <scope>NUCLEOTIDE SEQUENCE</scope>
    <source>
        <strain evidence="2">CHB12</strain>
    </source>
</reference>
<feature type="transmembrane region" description="Helical" evidence="1">
    <location>
        <begin position="44"/>
        <end position="66"/>
    </location>
</feature>